<dbReference type="RefSeq" id="WP_039483259.1">
    <property type="nucleotide sequence ID" value="NZ_JSYN01000050.1"/>
</dbReference>
<evidence type="ECO:0008006" key="3">
    <source>
        <dbReference type="Google" id="ProtNLM"/>
    </source>
</evidence>
<evidence type="ECO:0000313" key="2">
    <source>
        <dbReference type="Proteomes" id="UP000031246"/>
    </source>
</evidence>
<organism evidence="1 2">
    <name type="scientific">Pedobacter kyungheensis</name>
    <dbReference type="NCBI Taxonomy" id="1069985"/>
    <lineage>
        <taxon>Bacteria</taxon>
        <taxon>Pseudomonadati</taxon>
        <taxon>Bacteroidota</taxon>
        <taxon>Sphingobacteriia</taxon>
        <taxon>Sphingobacteriales</taxon>
        <taxon>Sphingobacteriaceae</taxon>
        <taxon>Pedobacter</taxon>
    </lineage>
</organism>
<reference evidence="1 2" key="1">
    <citation type="submission" date="2014-10" db="EMBL/GenBank/DDBJ databases">
        <title>Pedobacter Kyungheensis.</title>
        <authorList>
            <person name="Anderson B.M."/>
            <person name="Newman J.D."/>
        </authorList>
    </citation>
    <scope>NUCLEOTIDE SEQUENCE [LARGE SCALE GENOMIC DNA]</scope>
    <source>
        <strain evidence="1 2">KACC 16221</strain>
    </source>
</reference>
<protein>
    <recommendedName>
        <fullName evidence="3">DUF2004 domain-containing protein</fullName>
    </recommendedName>
</protein>
<evidence type="ECO:0000313" key="1">
    <source>
        <dbReference type="EMBL" id="KIA88631.1"/>
    </source>
</evidence>
<dbReference type="Proteomes" id="UP000031246">
    <property type="component" value="Unassembled WGS sequence"/>
</dbReference>
<proteinExistence type="predicted"/>
<comment type="caution">
    <text evidence="1">The sequence shown here is derived from an EMBL/GenBank/DDBJ whole genome shotgun (WGS) entry which is preliminary data.</text>
</comment>
<gene>
    <name evidence="1" type="ORF">OC25_26070</name>
</gene>
<dbReference type="EMBL" id="JSYN01000050">
    <property type="protein sequence ID" value="KIA88631.1"/>
    <property type="molecule type" value="Genomic_DNA"/>
</dbReference>
<accession>A0A0C1CW78</accession>
<sequence length="160" mass="18961">MKLRYFEELKPDALQDYYSTDIDFEGRQIQLDINFESNTIAESRLLIVNNILEKLPEFVDKLKHFIQEDFKEGNDVQEFLDFHIDEMDEELESLLLTTDKKLNKDEQLLSVVSLRRIGFYPEEDDNFTVADFGLDREISQYVLVVNTTEDQELNYITMES</sequence>
<name>A0A0C1CW78_9SPHI</name>
<keyword evidence="2" id="KW-1185">Reference proteome</keyword>
<dbReference type="OrthoDB" id="1091595at2"/>
<dbReference type="AlphaFoldDB" id="A0A0C1CW78"/>